<accession>A0ABS2WTI3</accession>
<dbReference type="RefSeq" id="WP_205459492.1">
    <property type="nucleotide sequence ID" value="NZ_JAFHKK010000020.1"/>
</dbReference>
<dbReference type="Pfam" id="PF00072">
    <property type="entry name" value="Response_reg"/>
    <property type="match status" value="1"/>
</dbReference>
<dbReference type="Gene3D" id="1.10.8.60">
    <property type="match status" value="1"/>
</dbReference>
<dbReference type="SMART" id="SM00448">
    <property type="entry name" value="REC"/>
    <property type="match status" value="1"/>
</dbReference>
<sequence length="453" mass="50730">MRIAVIDDQPDIRYSVAKILKRHGHESIAFDGTEAELCETLSSQGIELLIVDVQLGVELSGIDIIRELKKTSQMPIILMTAYTTAQNMIEASKLGVQNILKKPFDEEALMELVAPYEEHAKEEASPVHERDGESFIGSYETMKEIYRRIGLAANNDLSVLVHGQTGTGKELIAGLIHQNSSRAKHPFVALNCAAIPLELFESQLFGHEKGSFTSAETQHVGYAEQVGEGTLFLDEIGELEPLAQGKLLRFLETRQFRRMGGKEDKVFSGRIVSATNIDLREKIEAKVFREDLYFRLAMLSIEVPSLKERAQDIPILVSHFIAKANESLHVEIAGISAETLETLQRRVWSGNIRELRNAVFGACLNRQKGMLKVKDFAQKESMVEDWTQQLEVALRQGLDQGIAYGEIDRALNQIWLKVAYEATPNLSKLAEALGVARLTLRKRLKEAGLYNEE</sequence>
<reference evidence="13 14" key="3">
    <citation type="submission" date="2021-02" db="EMBL/GenBank/DDBJ databases">
        <authorList>
            <person name="Merkel A.Y."/>
        </authorList>
    </citation>
    <scope>NUCLEOTIDE SEQUENCE [LARGE SCALE GENOMIC DNA]</scope>
    <source>
        <strain evidence="13 14">T05b</strain>
    </source>
</reference>
<dbReference type="InterPro" id="IPR025662">
    <property type="entry name" value="Sigma_54_int_dom_ATP-bd_1"/>
</dbReference>
<evidence type="ECO:0000256" key="5">
    <source>
        <dbReference type="ARBA" id="ARBA00023125"/>
    </source>
</evidence>
<evidence type="ECO:0000256" key="6">
    <source>
        <dbReference type="ARBA" id="ARBA00023159"/>
    </source>
</evidence>
<comment type="caution">
    <text evidence="13">The sequence shown here is derived from an EMBL/GenBank/DDBJ whole genome shotgun (WGS) entry which is preliminary data.</text>
</comment>
<dbReference type="InterPro" id="IPR027417">
    <property type="entry name" value="P-loop_NTPase"/>
</dbReference>
<dbReference type="PROSITE" id="PS50045">
    <property type="entry name" value="SIGMA54_INTERACT_4"/>
    <property type="match status" value="1"/>
</dbReference>
<dbReference type="InterPro" id="IPR011006">
    <property type="entry name" value="CheY-like_superfamily"/>
</dbReference>
<dbReference type="PANTHER" id="PTHR32071">
    <property type="entry name" value="TRANSCRIPTIONAL REGULATORY PROTEIN"/>
    <property type="match status" value="1"/>
</dbReference>
<evidence type="ECO:0000259" key="11">
    <source>
        <dbReference type="PROSITE" id="PS50045"/>
    </source>
</evidence>
<feature type="modified residue" description="4-aspartylphosphate" evidence="10">
    <location>
        <position position="52"/>
    </location>
</feature>
<dbReference type="Gene3D" id="3.40.50.300">
    <property type="entry name" value="P-loop containing nucleotide triphosphate hydrolases"/>
    <property type="match status" value="1"/>
</dbReference>
<keyword evidence="10" id="KW-0597">Phosphoprotein</keyword>
<protein>
    <recommendedName>
        <fullName evidence="1">DNA-binding transcriptional regulator NtrC</fullName>
    </recommendedName>
    <alternativeName>
        <fullName evidence="8">Nitrogen regulation protein NR(I)</fullName>
    </alternativeName>
    <alternativeName>
        <fullName evidence="9">Nitrogen regulator I</fullName>
    </alternativeName>
</protein>
<organism evidence="13 14">
    <name type="scientific">Sulfurospirillum tamanense</name>
    <dbReference type="NCBI Taxonomy" id="2813362"/>
    <lineage>
        <taxon>Bacteria</taxon>
        <taxon>Pseudomonadati</taxon>
        <taxon>Campylobacterota</taxon>
        <taxon>Epsilonproteobacteria</taxon>
        <taxon>Campylobacterales</taxon>
        <taxon>Sulfurospirillaceae</taxon>
        <taxon>Sulfurospirillum</taxon>
    </lineage>
</organism>
<dbReference type="SMART" id="SM00382">
    <property type="entry name" value="AAA"/>
    <property type="match status" value="1"/>
</dbReference>
<keyword evidence="6" id="KW-0010">Activator</keyword>
<reference evidence="13 14" key="1">
    <citation type="submission" date="2021-02" db="EMBL/GenBank/DDBJ databases">
        <title>Sulfurospirillum tamanensis sp. nov.</title>
        <authorList>
            <person name="Frolova A."/>
            <person name="Merkel A."/>
            <person name="Slobodkin A."/>
        </authorList>
    </citation>
    <scope>NUCLEOTIDE SEQUENCE [LARGE SCALE GENOMIC DNA]</scope>
    <source>
        <strain evidence="13 14">T05b</strain>
    </source>
</reference>
<dbReference type="InterPro" id="IPR003593">
    <property type="entry name" value="AAA+_ATPase"/>
</dbReference>
<dbReference type="EMBL" id="JAFHKK010000020">
    <property type="protein sequence ID" value="MBN2964942.1"/>
    <property type="molecule type" value="Genomic_DNA"/>
</dbReference>
<feature type="domain" description="Response regulatory" evidence="12">
    <location>
        <begin position="2"/>
        <end position="117"/>
    </location>
</feature>
<keyword evidence="3" id="KW-0067">ATP-binding</keyword>
<name>A0ABS2WTI3_9BACT</name>
<evidence type="ECO:0000256" key="3">
    <source>
        <dbReference type="ARBA" id="ARBA00022840"/>
    </source>
</evidence>
<dbReference type="InterPro" id="IPR058031">
    <property type="entry name" value="AAA_lid_NorR"/>
</dbReference>
<dbReference type="PROSITE" id="PS50110">
    <property type="entry name" value="RESPONSE_REGULATORY"/>
    <property type="match status" value="1"/>
</dbReference>
<reference evidence="14" key="2">
    <citation type="submission" date="2021-02" db="EMBL/GenBank/DDBJ databases">
        <title>Sulfurospirillum tamanensis sp. nov.</title>
        <authorList>
            <person name="Merkel A.Y."/>
        </authorList>
    </citation>
    <scope>NUCLEOTIDE SEQUENCE [LARGE SCALE GENOMIC DNA]</scope>
    <source>
        <strain evidence="14">T05b</strain>
    </source>
</reference>
<evidence type="ECO:0000256" key="7">
    <source>
        <dbReference type="ARBA" id="ARBA00023231"/>
    </source>
</evidence>
<evidence type="ECO:0000256" key="9">
    <source>
        <dbReference type="ARBA" id="ARBA00031910"/>
    </source>
</evidence>
<dbReference type="InterPro" id="IPR001789">
    <property type="entry name" value="Sig_transdc_resp-reg_receiver"/>
</dbReference>
<dbReference type="PANTHER" id="PTHR32071:SF95">
    <property type="entry name" value="DNA-BINDING TRANSCRIPTIONAL REGULATOR NTRC"/>
    <property type="match status" value="1"/>
</dbReference>
<dbReference type="Gene3D" id="3.40.50.2300">
    <property type="match status" value="1"/>
</dbReference>
<feature type="domain" description="Sigma-54 factor interaction" evidence="11">
    <location>
        <begin position="135"/>
        <end position="364"/>
    </location>
</feature>
<evidence type="ECO:0000313" key="14">
    <source>
        <dbReference type="Proteomes" id="UP000703590"/>
    </source>
</evidence>
<evidence type="ECO:0000259" key="12">
    <source>
        <dbReference type="PROSITE" id="PS50110"/>
    </source>
</evidence>
<dbReference type="PROSITE" id="PS00675">
    <property type="entry name" value="SIGMA54_INTERACT_1"/>
    <property type="match status" value="1"/>
</dbReference>
<dbReference type="InterPro" id="IPR002078">
    <property type="entry name" value="Sigma_54_int"/>
</dbReference>
<dbReference type="SUPFAM" id="SSF52540">
    <property type="entry name" value="P-loop containing nucleoside triphosphate hydrolases"/>
    <property type="match status" value="1"/>
</dbReference>
<dbReference type="CDD" id="cd00156">
    <property type="entry name" value="REC"/>
    <property type="match status" value="1"/>
</dbReference>
<evidence type="ECO:0000256" key="4">
    <source>
        <dbReference type="ARBA" id="ARBA00023012"/>
    </source>
</evidence>
<gene>
    <name evidence="13" type="ORF">JWV37_09140</name>
</gene>
<evidence type="ECO:0000256" key="2">
    <source>
        <dbReference type="ARBA" id="ARBA00022741"/>
    </source>
</evidence>
<evidence type="ECO:0000313" key="13">
    <source>
        <dbReference type="EMBL" id="MBN2964942.1"/>
    </source>
</evidence>
<keyword evidence="14" id="KW-1185">Reference proteome</keyword>
<keyword evidence="7" id="KW-0535">Nitrogen fixation</keyword>
<evidence type="ECO:0000256" key="10">
    <source>
        <dbReference type="PROSITE-ProRule" id="PRU00169"/>
    </source>
</evidence>
<dbReference type="CDD" id="cd00009">
    <property type="entry name" value="AAA"/>
    <property type="match status" value="1"/>
</dbReference>
<dbReference type="Pfam" id="PF00158">
    <property type="entry name" value="Sigma54_activat"/>
    <property type="match status" value="1"/>
</dbReference>
<keyword evidence="2" id="KW-0547">Nucleotide-binding</keyword>
<evidence type="ECO:0000256" key="1">
    <source>
        <dbReference type="ARBA" id="ARBA00019059"/>
    </source>
</evidence>
<keyword evidence="5" id="KW-0238">DNA-binding</keyword>
<dbReference type="SUPFAM" id="SSF52172">
    <property type="entry name" value="CheY-like"/>
    <property type="match status" value="1"/>
</dbReference>
<dbReference type="Proteomes" id="UP000703590">
    <property type="component" value="Unassembled WGS sequence"/>
</dbReference>
<dbReference type="Pfam" id="PF25601">
    <property type="entry name" value="AAA_lid_14"/>
    <property type="match status" value="1"/>
</dbReference>
<evidence type="ECO:0000256" key="8">
    <source>
        <dbReference type="ARBA" id="ARBA00029881"/>
    </source>
</evidence>
<keyword evidence="4" id="KW-0902">Two-component regulatory system</keyword>
<proteinExistence type="predicted"/>